<organism evidence="1 2">
    <name type="scientific">Halteria grandinella</name>
    <dbReference type="NCBI Taxonomy" id="5974"/>
    <lineage>
        <taxon>Eukaryota</taxon>
        <taxon>Sar</taxon>
        <taxon>Alveolata</taxon>
        <taxon>Ciliophora</taxon>
        <taxon>Intramacronucleata</taxon>
        <taxon>Spirotrichea</taxon>
        <taxon>Stichotrichia</taxon>
        <taxon>Sporadotrichida</taxon>
        <taxon>Halteriidae</taxon>
        <taxon>Halteria</taxon>
    </lineage>
</organism>
<proteinExistence type="predicted"/>
<dbReference type="AlphaFoldDB" id="A0A8J8SXL5"/>
<comment type="caution">
    <text evidence="1">The sequence shown here is derived from an EMBL/GenBank/DDBJ whole genome shotgun (WGS) entry which is preliminary data.</text>
</comment>
<evidence type="ECO:0000313" key="2">
    <source>
        <dbReference type="Proteomes" id="UP000785679"/>
    </source>
</evidence>
<evidence type="ECO:0000313" key="1">
    <source>
        <dbReference type="EMBL" id="TNV74584.1"/>
    </source>
</evidence>
<keyword evidence="2" id="KW-1185">Reference proteome</keyword>
<reference evidence="1" key="1">
    <citation type="submission" date="2019-06" db="EMBL/GenBank/DDBJ databases">
        <authorList>
            <person name="Zheng W."/>
        </authorList>
    </citation>
    <scope>NUCLEOTIDE SEQUENCE</scope>
    <source>
        <strain evidence="1">QDHG01</strain>
    </source>
</reference>
<dbReference type="Proteomes" id="UP000785679">
    <property type="component" value="Unassembled WGS sequence"/>
</dbReference>
<dbReference type="OrthoDB" id="291409at2759"/>
<name>A0A8J8SXL5_HALGN</name>
<sequence length="85" mass="9815">MESKNNVKINLGENPFDLACSLNQQQILQQSKQLKQETLQQSNKQEEFYEIKIKAIGPIKEEVLCFLQLLGQVEIKKLSNHSSRN</sequence>
<accession>A0A8J8SXL5</accession>
<dbReference type="EMBL" id="RRYP01016819">
    <property type="protein sequence ID" value="TNV74584.1"/>
    <property type="molecule type" value="Genomic_DNA"/>
</dbReference>
<protein>
    <submittedName>
        <fullName evidence="1">Uncharacterized protein</fullName>
    </submittedName>
</protein>
<gene>
    <name evidence="1" type="ORF">FGO68_gene4119</name>
</gene>